<protein>
    <submittedName>
        <fullName evidence="1">Uncharacterized protein</fullName>
    </submittedName>
</protein>
<accession>A0A7S4AXA3</accession>
<dbReference type="EMBL" id="HBIX01034812">
    <property type="protein sequence ID" value="CAE0729960.1"/>
    <property type="molecule type" value="Transcribed_RNA"/>
</dbReference>
<name>A0A7S4AXA3_9STRA</name>
<dbReference type="SUPFAM" id="SSF117281">
    <property type="entry name" value="Kelch motif"/>
    <property type="match status" value="1"/>
</dbReference>
<proteinExistence type="predicted"/>
<reference evidence="1" key="1">
    <citation type="submission" date="2021-01" db="EMBL/GenBank/DDBJ databases">
        <authorList>
            <person name="Corre E."/>
            <person name="Pelletier E."/>
            <person name="Niang G."/>
            <person name="Scheremetjew M."/>
            <person name="Finn R."/>
            <person name="Kale V."/>
            <person name="Holt S."/>
            <person name="Cochrane G."/>
            <person name="Meng A."/>
            <person name="Brown T."/>
            <person name="Cohen L."/>
        </authorList>
    </citation>
    <scope>NUCLEOTIDE SEQUENCE</scope>
    <source>
        <strain evidence="1">10249 10 AB</strain>
    </source>
</reference>
<dbReference type="Gene3D" id="2.120.10.80">
    <property type="entry name" value="Kelch-type beta propeller"/>
    <property type="match status" value="1"/>
</dbReference>
<gene>
    <name evidence="1" type="ORF">PAUS00366_LOCUS22745</name>
</gene>
<organism evidence="1">
    <name type="scientific">Pseudo-nitzschia australis</name>
    <dbReference type="NCBI Taxonomy" id="44445"/>
    <lineage>
        <taxon>Eukaryota</taxon>
        <taxon>Sar</taxon>
        <taxon>Stramenopiles</taxon>
        <taxon>Ochrophyta</taxon>
        <taxon>Bacillariophyta</taxon>
        <taxon>Bacillariophyceae</taxon>
        <taxon>Bacillariophycidae</taxon>
        <taxon>Bacillariales</taxon>
        <taxon>Bacillariaceae</taxon>
        <taxon>Pseudo-nitzschia</taxon>
    </lineage>
</organism>
<evidence type="ECO:0000313" key="1">
    <source>
        <dbReference type="EMBL" id="CAE0729960.1"/>
    </source>
</evidence>
<sequence length="186" mass="19127">MCEPLTSAEVYDFDKDAWTSAGNLLQARGDGAMVEASGTIFSIGGEVNHPDQCAAPELVPPLAHQSLAVNDVEALGYSATSTSAAIEWADVADIPEFRFRFSAASWPETGVAYAFGGQTSFDESCKCFPTTDEITALDSATILDAAAAAGSMDSGKDNVIASAAPAKAFVVAMVSAAMVASSVVMV</sequence>
<dbReference type="AlphaFoldDB" id="A0A7S4AXA3"/>
<dbReference type="InterPro" id="IPR015915">
    <property type="entry name" value="Kelch-typ_b-propeller"/>
</dbReference>